<evidence type="ECO:0000313" key="1">
    <source>
        <dbReference type="EMBL" id="KAG2591746.1"/>
    </source>
</evidence>
<accession>A0A8T0S4P9</accession>
<gene>
    <name evidence="1" type="ORF">PVAP13_5NG503286</name>
</gene>
<reference evidence="1" key="1">
    <citation type="submission" date="2020-05" db="EMBL/GenBank/DDBJ databases">
        <title>WGS assembly of Panicum virgatum.</title>
        <authorList>
            <person name="Lovell J.T."/>
            <person name="Jenkins J."/>
            <person name="Shu S."/>
            <person name="Juenger T.E."/>
            <person name="Schmutz J."/>
        </authorList>
    </citation>
    <scope>NUCLEOTIDE SEQUENCE</scope>
    <source>
        <strain evidence="1">AP13</strain>
    </source>
</reference>
<name>A0A8T0S4P9_PANVG</name>
<comment type="caution">
    <text evidence="1">The sequence shown here is derived from an EMBL/GenBank/DDBJ whole genome shotgun (WGS) entry which is preliminary data.</text>
</comment>
<dbReference type="AlphaFoldDB" id="A0A8T0S4P9"/>
<organism evidence="1 2">
    <name type="scientific">Panicum virgatum</name>
    <name type="common">Blackwell switchgrass</name>
    <dbReference type="NCBI Taxonomy" id="38727"/>
    <lineage>
        <taxon>Eukaryota</taxon>
        <taxon>Viridiplantae</taxon>
        <taxon>Streptophyta</taxon>
        <taxon>Embryophyta</taxon>
        <taxon>Tracheophyta</taxon>
        <taxon>Spermatophyta</taxon>
        <taxon>Magnoliopsida</taxon>
        <taxon>Liliopsida</taxon>
        <taxon>Poales</taxon>
        <taxon>Poaceae</taxon>
        <taxon>PACMAD clade</taxon>
        <taxon>Panicoideae</taxon>
        <taxon>Panicodae</taxon>
        <taxon>Paniceae</taxon>
        <taxon>Panicinae</taxon>
        <taxon>Panicum</taxon>
        <taxon>Panicum sect. Hiantes</taxon>
    </lineage>
</organism>
<protein>
    <submittedName>
        <fullName evidence="1">Uncharacterized protein</fullName>
    </submittedName>
</protein>
<dbReference type="Proteomes" id="UP000823388">
    <property type="component" value="Chromosome 5N"/>
</dbReference>
<keyword evidence="2" id="KW-1185">Reference proteome</keyword>
<dbReference type="EMBL" id="CM029046">
    <property type="protein sequence ID" value="KAG2591746.1"/>
    <property type="molecule type" value="Genomic_DNA"/>
</dbReference>
<sequence length="112" mass="11789">MPRDSKIFTNLYLSEQHLSFSAIHSLAPSLLSLSAPPSLHSGGTLDGVMRWIPVEQAVATASSGESRGVSCCAARGGRASWRRRRAQAATACPIQGGAEQQLQLRWASGAAA</sequence>
<evidence type="ECO:0000313" key="2">
    <source>
        <dbReference type="Proteomes" id="UP000823388"/>
    </source>
</evidence>
<proteinExistence type="predicted"/>